<evidence type="ECO:0008006" key="3">
    <source>
        <dbReference type="Google" id="ProtNLM"/>
    </source>
</evidence>
<sequence>MTKLFLIDAIGPFFRGYEKRRINWSKIPFGHLQTVGEQADDQWQMIEEESRHFAGRVSNMGYNAVTLDDLAHLSDHPWFEDEVRERNSQLAARMRRVMDIHLQAGMKVFVTSDVVCTSSAIDERLAGDRGEMEEWYADVIRTFFESFPEVSGLILRIGESDGLDVDDPIRSRLHIRTAKDARKLLGRLLPLFESLGKKLILRTWTVGAHPIGDLIWHRNRIGQMIQGLKTDALILSFKHGASDFFRYLPLNDVLTRTKTPKIIEFQGRREYEGAGEYPSFIGSECEAFHKELEGDENLVGFSMWCMTGGWHGFRRRPFVESSAVPEEIWIELNCVSAIGIFRHKLTARQTIEKHLGSERVESVMKLLQLSDIVIRELLYIPDYAQQQRFFRRVRIPPLVHVYWDCIFFTAPMRKLMRHFVSDHEGAVRDAEAVLTLFEKMKELARSSDLPVEDIEFMQDSFQLIALARRYYFLPWKQETIDEIIAAKKRYKQKWPRSQRQRYRIKTEFKPFKVKRRTIGWVTGLLLRKQSGYRVIDHLVILSLLSFIYRLVGKKGQKALPKFVRKSAMGIDSVMR</sequence>
<reference evidence="2" key="1">
    <citation type="journal article" date="2019" name="Int. J. Syst. Evol. Microbiol.">
        <title>The Global Catalogue of Microorganisms (GCM) 10K type strain sequencing project: providing services to taxonomists for standard genome sequencing and annotation.</title>
        <authorList>
            <consortium name="The Broad Institute Genomics Platform"/>
            <consortium name="The Broad Institute Genome Sequencing Center for Infectious Disease"/>
            <person name="Wu L."/>
            <person name="Ma J."/>
        </authorList>
    </citation>
    <scope>NUCLEOTIDE SEQUENCE [LARGE SCALE GENOMIC DNA]</scope>
    <source>
        <strain evidence="2">CGMCC 4.1467</strain>
    </source>
</reference>
<dbReference type="EMBL" id="JBHTBS010000003">
    <property type="protein sequence ID" value="MFC7336891.1"/>
    <property type="molecule type" value="Genomic_DNA"/>
</dbReference>
<name>A0ABW2L734_9BACT</name>
<protein>
    <recommendedName>
        <fullName evidence="3">Glycosyl hydrolase family 67</fullName>
    </recommendedName>
</protein>
<dbReference type="Gene3D" id="3.20.20.80">
    <property type="entry name" value="Glycosidases"/>
    <property type="match status" value="1"/>
</dbReference>
<evidence type="ECO:0000313" key="1">
    <source>
        <dbReference type="EMBL" id="MFC7336891.1"/>
    </source>
</evidence>
<gene>
    <name evidence="1" type="ORF">ACFQY0_06860</name>
</gene>
<dbReference type="SUPFAM" id="SSF51445">
    <property type="entry name" value="(Trans)glycosidases"/>
    <property type="match status" value="1"/>
</dbReference>
<dbReference type="Proteomes" id="UP001596472">
    <property type="component" value="Unassembled WGS sequence"/>
</dbReference>
<evidence type="ECO:0000313" key="2">
    <source>
        <dbReference type="Proteomes" id="UP001596472"/>
    </source>
</evidence>
<dbReference type="InterPro" id="IPR017853">
    <property type="entry name" value="GH"/>
</dbReference>
<comment type="caution">
    <text evidence="1">The sequence shown here is derived from an EMBL/GenBank/DDBJ whole genome shotgun (WGS) entry which is preliminary data.</text>
</comment>
<keyword evidence="2" id="KW-1185">Reference proteome</keyword>
<organism evidence="1 2">
    <name type="scientific">Haloferula chungangensis</name>
    <dbReference type="NCBI Taxonomy" id="1048331"/>
    <lineage>
        <taxon>Bacteria</taxon>
        <taxon>Pseudomonadati</taxon>
        <taxon>Verrucomicrobiota</taxon>
        <taxon>Verrucomicrobiia</taxon>
        <taxon>Verrucomicrobiales</taxon>
        <taxon>Verrucomicrobiaceae</taxon>
        <taxon>Haloferula</taxon>
    </lineage>
</organism>
<dbReference type="RefSeq" id="WP_379710688.1">
    <property type="nucleotide sequence ID" value="NZ_JBHTBS010000003.1"/>
</dbReference>
<accession>A0ABW2L734</accession>
<proteinExistence type="predicted"/>